<sequence>MAEDANARPPHSPRTVGIIQHFERQVRLHTDALNEDVEITNERIGQLETAQIVTNNTLTTLERTVAATNTSLAAIIERLDRMDQVGREGRQQGDDDGHGSIAGTTRDDATEYSADTEHDDRSIRHRRHQ</sequence>
<feature type="region of interest" description="Disordered" evidence="1">
    <location>
        <begin position="83"/>
        <end position="129"/>
    </location>
</feature>
<reference evidence="2 3" key="1">
    <citation type="journal article" date="2018" name="Nat. Genet.">
        <title>Extensive intraspecific gene order and gene structural variations between Mo17 and other maize genomes.</title>
        <authorList>
            <person name="Sun S."/>
            <person name="Zhou Y."/>
            <person name="Chen J."/>
            <person name="Shi J."/>
            <person name="Zhao H."/>
            <person name="Zhao H."/>
            <person name="Song W."/>
            <person name="Zhang M."/>
            <person name="Cui Y."/>
            <person name="Dong X."/>
            <person name="Liu H."/>
            <person name="Ma X."/>
            <person name="Jiao Y."/>
            <person name="Wang B."/>
            <person name="Wei X."/>
            <person name="Stein J.C."/>
            <person name="Glaubitz J.C."/>
            <person name="Lu F."/>
            <person name="Yu G."/>
            <person name="Liang C."/>
            <person name="Fengler K."/>
            <person name="Li B."/>
            <person name="Rafalski A."/>
            <person name="Schnable P.S."/>
            <person name="Ware D.H."/>
            <person name="Buckler E.S."/>
            <person name="Lai J."/>
        </authorList>
    </citation>
    <scope>NUCLEOTIDE SEQUENCE [LARGE SCALE GENOMIC DNA]</scope>
    <source>
        <strain evidence="3">cv. Missouri 17</strain>
        <tissue evidence="2">Seedling</tissue>
    </source>
</reference>
<gene>
    <name evidence="2" type="ORF">Zm00014a_009133</name>
</gene>
<evidence type="ECO:0000313" key="2">
    <source>
        <dbReference type="EMBL" id="PWZ04493.1"/>
    </source>
</evidence>
<proteinExistence type="predicted"/>
<name>A0A3L6D8H8_MAIZE</name>
<dbReference type="ExpressionAtlas" id="A0A3L6D8H8">
    <property type="expression patterns" value="baseline"/>
</dbReference>
<feature type="compositionally biased region" description="Basic and acidic residues" evidence="1">
    <location>
        <begin position="105"/>
        <end position="122"/>
    </location>
</feature>
<accession>A0A3L6D8H8</accession>
<dbReference type="AlphaFoldDB" id="A0A3L6D8H8"/>
<organism evidence="2 3">
    <name type="scientific">Zea mays</name>
    <name type="common">Maize</name>
    <dbReference type="NCBI Taxonomy" id="4577"/>
    <lineage>
        <taxon>Eukaryota</taxon>
        <taxon>Viridiplantae</taxon>
        <taxon>Streptophyta</taxon>
        <taxon>Embryophyta</taxon>
        <taxon>Tracheophyta</taxon>
        <taxon>Spermatophyta</taxon>
        <taxon>Magnoliopsida</taxon>
        <taxon>Liliopsida</taxon>
        <taxon>Poales</taxon>
        <taxon>Poaceae</taxon>
        <taxon>PACMAD clade</taxon>
        <taxon>Panicoideae</taxon>
        <taxon>Andropogonodae</taxon>
        <taxon>Andropogoneae</taxon>
        <taxon>Tripsacinae</taxon>
        <taxon>Zea</taxon>
    </lineage>
</organism>
<dbReference type="Proteomes" id="UP000251960">
    <property type="component" value="Unassembled WGS sequence"/>
</dbReference>
<comment type="caution">
    <text evidence="2">The sequence shown here is derived from an EMBL/GenBank/DDBJ whole genome shotgun (WGS) entry which is preliminary data.</text>
</comment>
<evidence type="ECO:0000256" key="1">
    <source>
        <dbReference type="SAM" id="MobiDB-lite"/>
    </source>
</evidence>
<dbReference type="EMBL" id="NCVQ01000200">
    <property type="protein sequence ID" value="PWZ04493.1"/>
    <property type="molecule type" value="Genomic_DNA"/>
</dbReference>
<feature type="compositionally biased region" description="Basic and acidic residues" evidence="1">
    <location>
        <begin position="83"/>
        <end position="98"/>
    </location>
</feature>
<protein>
    <submittedName>
        <fullName evidence="2">Uncharacterized protein</fullName>
    </submittedName>
</protein>
<evidence type="ECO:0000313" key="3">
    <source>
        <dbReference type="Proteomes" id="UP000251960"/>
    </source>
</evidence>